<dbReference type="EMBL" id="SIHI01000003">
    <property type="protein sequence ID" value="TWT55585.1"/>
    <property type="molecule type" value="Genomic_DNA"/>
</dbReference>
<dbReference type="Gene3D" id="2.60.40.10">
    <property type="entry name" value="Immunoglobulins"/>
    <property type="match status" value="1"/>
</dbReference>
<gene>
    <name evidence="3" type="ORF">KOR42_27120</name>
</gene>
<feature type="transmembrane region" description="Helical" evidence="2">
    <location>
        <begin position="20"/>
        <end position="37"/>
    </location>
</feature>
<organism evidence="3 4">
    <name type="scientific">Thalassoglobus neptunius</name>
    <dbReference type="NCBI Taxonomy" id="1938619"/>
    <lineage>
        <taxon>Bacteria</taxon>
        <taxon>Pseudomonadati</taxon>
        <taxon>Planctomycetota</taxon>
        <taxon>Planctomycetia</taxon>
        <taxon>Planctomycetales</taxon>
        <taxon>Planctomycetaceae</taxon>
        <taxon>Thalassoglobus</taxon>
    </lineage>
</organism>
<dbReference type="PANTHER" id="PTHR37833">
    <property type="entry name" value="LIPOPROTEIN-RELATED"/>
    <property type="match status" value="1"/>
</dbReference>
<feature type="region of interest" description="Disordered" evidence="1">
    <location>
        <begin position="262"/>
        <end position="300"/>
    </location>
</feature>
<accession>A0A5C5X0A5</accession>
<evidence type="ECO:0008006" key="5">
    <source>
        <dbReference type="Google" id="ProtNLM"/>
    </source>
</evidence>
<name>A0A5C5X0A5_9PLAN</name>
<keyword evidence="2" id="KW-1133">Transmembrane helix</keyword>
<dbReference type="InterPro" id="IPR013783">
    <property type="entry name" value="Ig-like_fold"/>
</dbReference>
<dbReference type="InterPro" id="IPR011467">
    <property type="entry name" value="DUF1573"/>
</dbReference>
<evidence type="ECO:0000313" key="4">
    <source>
        <dbReference type="Proteomes" id="UP000317243"/>
    </source>
</evidence>
<evidence type="ECO:0000256" key="1">
    <source>
        <dbReference type="SAM" id="MobiDB-lite"/>
    </source>
</evidence>
<proteinExistence type="predicted"/>
<dbReference type="OrthoDB" id="215501at2"/>
<dbReference type="Proteomes" id="UP000317243">
    <property type="component" value="Unassembled WGS sequence"/>
</dbReference>
<dbReference type="Pfam" id="PF07610">
    <property type="entry name" value="DUF1573"/>
    <property type="match status" value="1"/>
</dbReference>
<evidence type="ECO:0000256" key="2">
    <source>
        <dbReference type="SAM" id="Phobius"/>
    </source>
</evidence>
<dbReference type="AlphaFoldDB" id="A0A5C5X0A5"/>
<dbReference type="RefSeq" id="WP_146510234.1">
    <property type="nucleotide sequence ID" value="NZ_SIHI01000003.1"/>
</dbReference>
<comment type="caution">
    <text evidence="3">The sequence shown here is derived from an EMBL/GenBank/DDBJ whole genome shotgun (WGS) entry which is preliminary data.</text>
</comment>
<sequence length="300" mass="33466">MDERNENVSNQTRPNSILEGGLFAFALLPFVISAFAAHSSDAARPISGQVPRETLIFSQYAVDLGLVPPLETIPAHFDFRNLGDSDVRILKLEPSCGCLNPRLFDDKKVYGTGESGRFYVSVKTANEAPGPKDYNVRVSYDDGELKERIVRFRMVIPERKVTVTPAEVYFYQTHGNPDSREILVQDHRGQQLNVLRVESKSDNISAEIGERRIRGQGVEVPIRIDVPGEVAPGKETCWLKIETDDPEYRVIQVPILIWGPQDSTKSEIQPVTNESPSEVSDRLSVQPANYDQPDSKSSAP</sequence>
<keyword evidence="2" id="KW-0812">Transmembrane</keyword>
<keyword evidence="2" id="KW-0472">Membrane</keyword>
<keyword evidence="4" id="KW-1185">Reference proteome</keyword>
<dbReference type="PANTHER" id="PTHR37833:SF1">
    <property type="entry name" value="SIGNAL PEPTIDE PROTEIN"/>
    <property type="match status" value="1"/>
</dbReference>
<feature type="compositionally biased region" description="Polar residues" evidence="1">
    <location>
        <begin position="262"/>
        <end position="278"/>
    </location>
</feature>
<evidence type="ECO:0000313" key="3">
    <source>
        <dbReference type="EMBL" id="TWT55585.1"/>
    </source>
</evidence>
<reference evidence="3 4" key="1">
    <citation type="submission" date="2019-02" db="EMBL/GenBank/DDBJ databases">
        <title>Deep-cultivation of Planctomycetes and their phenomic and genomic characterization uncovers novel biology.</title>
        <authorList>
            <person name="Wiegand S."/>
            <person name="Jogler M."/>
            <person name="Boedeker C."/>
            <person name="Pinto D."/>
            <person name="Vollmers J."/>
            <person name="Rivas-Marin E."/>
            <person name="Kohn T."/>
            <person name="Peeters S.H."/>
            <person name="Heuer A."/>
            <person name="Rast P."/>
            <person name="Oberbeckmann S."/>
            <person name="Bunk B."/>
            <person name="Jeske O."/>
            <person name="Meyerdierks A."/>
            <person name="Storesund J.E."/>
            <person name="Kallscheuer N."/>
            <person name="Luecker S."/>
            <person name="Lage O.M."/>
            <person name="Pohl T."/>
            <person name="Merkel B.J."/>
            <person name="Hornburger P."/>
            <person name="Mueller R.-W."/>
            <person name="Bruemmer F."/>
            <person name="Labrenz M."/>
            <person name="Spormann A.M."/>
            <person name="Op Den Camp H."/>
            <person name="Overmann J."/>
            <person name="Amann R."/>
            <person name="Jetten M.S.M."/>
            <person name="Mascher T."/>
            <person name="Medema M.H."/>
            <person name="Devos D.P."/>
            <person name="Kaster A.-K."/>
            <person name="Ovreas L."/>
            <person name="Rohde M."/>
            <person name="Galperin M.Y."/>
            <person name="Jogler C."/>
        </authorList>
    </citation>
    <scope>NUCLEOTIDE SEQUENCE [LARGE SCALE GENOMIC DNA]</scope>
    <source>
        <strain evidence="3 4">KOR42</strain>
    </source>
</reference>
<protein>
    <recommendedName>
        <fullName evidence="5">DUF1573 domain-containing protein</fullName>
    </recommendedName>
</protein>